<evidence type="ECO:0000313" key="2">
    <source>
        <dbReference type="EMBL" id="HIU49365.1"/>
    </source>
</evidence>
<evidence type="ECO:0000313" key="3">
    <source>
        <dbReference type="Proteomes" id="UP000824111"/>
    </source>
</evidence>
<name>A0A9D1LWN7_9FIRM</name>
<keyword evidence="1" id="KW-1133">Transmembrane helix</keyword>
<feature type="transmembrane region" description="Helical" evidence="1">
    <location>
        <begin position="445"/>
        <end position="464"/>
    </location>
</feature>
<dbReference type="Gene3D" id="1.20.120.20">
    <property type="entry name" value="Apolipoprotein"/>
    <property type="match status" value="1"/>
</dbReference>
<dbReference type="EMBL" id="DVND01000211">
    <property type="protein sequence ID" value="HIU49365.1"/>
    <property type="molecule type" value="Genomic_DNA"/>
</dbReference>
<reference evidence="2" key="2">
    <citation type="journal article" date="2021" name="PeerJ">
        <title>Extensive microbial diversity within the chicken gut microbiome revealed by metagenomics and culture.</title>
        <authorList>
            <person name="Gilroy R."/>
            <person name="Ravi A."/>
            <person name="Getino M."/>
            <person name="Pursley I."/>
            <person name="Horton D.L."/>
            <person name="Alikhan N.F."/>
            <person name="Baker D."/>
            <person name="Gharbi K."/>
            <person name="Hall N."/>
            <person name="Watson M."/>
            <person name="Adriaenssens E.M."/>
            <person name="Foster-Nyarko E."/>
            <person name="Jarju S."/>
            <person name="Secka A."/>
            <person name="Antonio M."/>
            <person name="Oren A."/>
            <person name="Chaudhuri R.R."/>
            <person name="La Ragione R."/>
            <person name="Hildebrand F."/>
            <person name="Pallen M.J."/>
        </authorList>
    </citation>
    <scope>NUCLEOTIDE SEQUENCE</scope>
    <source>
        <strain evidence="2">ChiSjej4B22-9803</strain>
    </source>
</reference>
<comment type="caution">
    <text evidence="2">The sequence shown here is derived from an EMBL/GenBank/DDBJ whole genome shotgun (WGS) entry which is preliminary data.</text>
</comment>
<dbReference type="Proteomes" id="UP000824111">
    <property type="component" value="Unassembled WGS sequence"/>
</dbReference>
<feature type="transmembrane region" description="Helical" evidence="1">
    <location>
        <begin position="476"/>
        <end position="499"/>
    </location>
</feature>
<evidence type="ECO:0000256" key="1">
    <source>
        <dbReference type="SAM" id="Phobius"/>
    </source>
</evidence>
<organism evidence="2 3">
    <name type="scientific">Candidatus Avimonoglobus intestinipullorum</name>
    <dbReference type="NCBI Taxonomy" id="2840699"/>
    <lineage>
        <taxon>Bacteria</taxon>
        <taxon>Bacillati</taxon>
        <taxon>Bacillota</taxon>
        <taxon>Clostridia</taxon>
        <taxon>Eubacteriales</taxon>
        <taxon>Candidatus Avimonoglobus</taxon>
    </lineage>
</organism>
<feature type="transmembrane region" description="Helical" evidence="1">
    <location>
        <begin position="368"/>
        <end position="387"/>
    </location>
</feature>
<keyword evidence="1" id="KW-0812">Transmembrane</keyword>
<gene>
    <name evidence="2" type="ORF">IAB04_08345</name>
</gene>
<dbReference type="AlphaFoldDB" id="A0A9D1LWN7"/>
<keyword evidence="1" id="KW-0472">Membrane</keyword>
<sequence>MAKKNIGATLSIKDGNFTTGIKNAVTGLKNLKNHTTNATGSLKKFGTQSKSTGDTLSGLAKKVTGVVAAYAGFSQVKNFMTDCVTGVLELERANERLGTLMMNVKGTTQAQVDEIIKYGDALELVTTIEGDATVVGASQLATFQLQGDTIKTLLPALQDLAVSSYGVSVSQEQMQSMANLLGKVMTGSTSALTRYGVIMTDAQKSILQTGTESERAAMLVEVLGQNFGGLAESMAKTPEGRIVQLRNAWGSVKDIVGYGVLPAITSVVTFLASKIPAAQAVMTKAVDAAKVPLIWIKDNILPPLVTAFQNVWNFGVLAFNNIKSAVEQNEGKFASVGTLLTGVRDALFNAFEFCKPALNWVKDTGLPMIVNALAGVVQWASNVYTFFAANWNAIAPIIIGIAGAIVIYKTAVVAISAVQKAWTVIQGLCTAAQWAWNVALTANPIGIIIVAIGALIAIGVALWMNWDSVCAWCKQAFQAVGDFFVSVGTAIGDFFVGLWTGIKDTAVSVWQGITGFLSGAWNTISSAATSVFTGIGNAVKNVWNGIVNAIKGAINKIISGINSMIRGAVNGINGLINGINKVTGAVGIPAIPTFTAPQIPLLAQGGLIRTAGSVIVGEKGPELLNLPQGAKVTPIDKSSKRTDNHFTINIYADGKSTEEIVDDLVPKLKFALANL</sequence>
<reference evidence="2" key="1">
    <citation type="submission" date="2020-10" db="EMBL/GenBank/DDBJ databases">
        <authorList>
            <person name="Gilroy R."/>
        </authorList>
    </citation>
    <scope>NUCLEOTIDE SEQUENCE</scope>
    <source>
        <strain evidence="2">ChiSjej4B22-9803</strain>
    </source>
</reference>
<proteinExistence type="predicted"/>
<protein>
    <submittedName>
        <fullName evidence="2">Uncharacterized protein</fullName>
    </submittedName>
</protein>
<feature type="transmembrane region" description="Helical" evidence="1">
    <location>
        <begin position="393"/>
        <end position="414"/>
    </location>
</feature>
<accession>A0A9D1LWN7</accession>